<sequence length="98" mass="11300">MELDVKIICRCEDVTEEEIVKKIHEGYRTMDDIKRILRVTMGLCQGKGCRKHIAKIISRELGIPMKEIVQPTYRPPTKPIPISATFENTNKRVPSVQH</sequence>
<organism evidence="3 4">
    <name type="scientific">candidate division TA06 bacterium DG_78</name>
    <dbReference type="NCBI Taxonomy" id="1703772"/>
    <lineage>
        <taxon>Bacteria</taxon>
        <taxon>Bacteria division TA06</taxon>
    </lineage>
</organism>
<dbReference type="CDD" id="cd19946">
    <property type="entry name" value="GlpA-like_Fer2_BFD-like"/>
    <property type="match status" value="1"/>
</dbReference>
<dbReference type="PANTHER" id="PTHR42720:SF1">
    <property type="entry name" value="GLYCEROL 3-PHOSPHATE OXIDASE"/>
    <property type="match status" value="1"/>
</dbReference>
<evidence type="ECO:0000313" key="4">
    <source>
        <dbReference type="Proteomes" id="UP000051012"/>
    </source>
</evidence>
<dbReference type="InterPro" id="IPR007419">
    <property type="entry name" value="BFD-like_2Fe2S-bd_dom"/>
</dbReference>
<evidence type="ECO:0000256" key="1">
    <source>
        <dbReference type="SAM" id="MobiDB-lite"/>
    </source>
</evidence>
<evidence type="ECO:0000313" key="3">
    <source>
        <dbReference type="EMBL" id="KPJ72103.1"/>
    </source>
</evidence>
<feature type="domain" description="BFD-like [2Fe-2S]-binding" evidence="2">
    <location>
        <begin position="7"/>
        <end position="58"/>
    </location>
</feature>
<dbReference type="Gene3D" id="1.10.10.1100">
    <property type="entry name" value="BFD-like [2Fe-2S]-binding domain"/>
    <property type="match status" value="1"/>
</dbReference>
<dbReference type="PANTHER" id="PTHR42720">
    <property type="entry name" value="GLYCEROL-3-PHOSPHATE DEHYDROGENASE"/>
    <property type="match status" value="1"/>
</dbReference>
<accession>A0A0S7YBD0</accession>
<gene>
    <name evidence="3" type="ORF">AMJ52_07470</name>
</gene>
<dbReference type="Proteomes" id="UP000051012">
    <property type="component" value="Unassembled WGS sequence"/>
</dbReference>
<feature type="region of interest" description="Disordered" evidence="1">
    <location>
        <begin position="74"/>
        <end position="98"/>
    </location>
</feature>
<proteinExistence type="predicted"/>
<comment type="caution">
    <text evidence="3">The sequence shown here is derived from an EMBL/GenBank/DDBJ whole genome shotgun (WGS) entry which is preliminary data.</text>
</comment>
<protein>
    <recommendedName>
        <fullName evidence="2">BFD-like [2Fe-2S]-binding domain-containing protein</fullName>
    </recommendedName>
</protein>
<dbReference type="InterPro" id="IPR052745">
    <property type="entry name" value="G3P_Oxidase/Oxidoreductase"/>
</dbReference>
<dbReference type="AlphaFoldDB" id="A0A0S7YBD0"/>
<reference evidence="3 4" key="1">
    <citation type="journal article" date="2015" name="Microbiome">
        <title>Genomic resolution of linkages in carbon, nitrogen, and sulfur cycling among widespread estuary sediment bacteria.</title>
        <authorList>
            <person name="Baker B.J."/>
            <person name="Lazar C.S."/>
            <person name="Teske A.P."/>
            <person name="Dick G.J."/>
        </authorList>
    </citation>
    <scope>NUCLEOTIDE SEQUENCE [LARGE SCALE GENOMIC DNA]</scope>
    <source>
        <strain evidence="3">DG_78</strain>
    </source>
</reference>
<feature type="compositionally biased region" description="Polar residues" evidence="1">
    <location>
        <begin position="85"/>
        <end position="98"/>
    </location>
</feature>
<dbReference type="InterPro" id="IPR041854">
    <property type="entry name" value="BFD-like_2Fe2S-bd_dom_sf"/>
</dbReference>
<name>A0A0S7YBD0_UNCT6</name>
<dbReference type="Pfam" id="PF04324">
    <property type="entry name" value="Fer2_BFD"/>
    <property type="match status" value="1"/>
</dbReference>
<dbReference type="EMBL" id="LJNI01000099">
    <property type="protein sequence ID" value="KPJ72103.1"/>
    <property type="molecule type" value="Genomic_DNA"/>
</dbReference>
<evidence type="ECO:0000259" key="2">
    <source>
        <dbReference type="Pfam" id="PF04324"/>
    </source>
</evidence>